<feature type="transmembrane region" description="Helical" evidence="1">
    <location>
        <begin position="12"/>
        <end position="31"/>
    </location>
</feature>
<keyword evidence="1" id="KW-0812">Transmembrane</keyword>
<evidence type="ECO:0000313" key="2">
    <source>
        <dbReference type="EMBL" id="DAE10133.1"/>
    </source>
</evidence>
<reference evidence="2" key="1">
    <citation type="journal article" date="2021" name="Proc. Natl. Acad. Sci. U.S.A.">
        <title>A Catalog of Tens of Thousands of Viruses from Human Metagenomes Reveals Hidden Associations with Chronic Diseases.</title>
        <authorList>
            <person name="Tisza M.J."/>
            <person name="Buck C.B."/>
        </authorList>
    </citation>
    <scope>NUCLEOTIDE SEQUENCE</scope>
    <source>
        <strain evidence="2">CtGuJ10</strain>
    </source>
</reference>
<keyword evidence="1" id="KW-1133">Transmembrane helix</keyword>
<organism evidence="2">
    <name type="scientific">Siphoviridae sp. ctGuJ10</name>
    <dbReference type="NCBI Taxonomy" id="2825418"/>
    <lineage>
        <taxon>Viruses</taxon>
        <taxon>Duplodnaviria</taxon>
        <taxon>Heunggongvirae</taxon>
        <taxon>Uroviricota</taxon>
        <taxon>Caudoviricetes</taxon>
    </lineage>
</organism>
<evidence type="ECO:0000256" key="1">
    <source>
        <dbReference type="SAM" id="Phobius"/>
    </source>
</evidence>
<sequence length="59" mass="7021">MVINMKQTRHLIMSCFFIAVSDDLLSFIYLIYKFYNIVIVLFILDFNLSLIAIRKECLL</sequence>
<dbReference type="EMBL" id="BK015503">
    <property type="protein sequence ID" value="DAE10133.1"/>
    <property type="molecule type" value="Genomic_DNA"/>
</dbReference>
<accession>A0A8S5PUI3</accession>
<feature type="transmembrane region" description="Helical" evidence="1">
    <location>
        <begin position="37"/>
        <end position="53"/>
    </location>
</feature>
<name>A0A8S5PUI3_9CAUD</name>
<protein>
    <submittedName>
        <fullName evidence="2">Uncharacterized protein</fullName>
    </submittedName>
</protein>
<keyword evidence="1" id="KW-0472">Membrane</keyword>
<proteinExistence type="predicted"/>